<evidence type="ECO:0000256" key="8">
    <source>
        <dbReference type="SAM" id="Phobius"/>
    </source>
</evidence>
<dbReference type="EMBL" id="KL584760">
    <property type="protein sequence ID" value="KEQ94882.1"/>
    <property type="molecule type" value="Genomic_DNA"/>
</dbReference>
<feature type="domain" description="Major facilitator superfamily (MFS) profile" evidence="9">
    <location>
        <begin position="39"/>
        <end position="477"/>
    </location>
</feature>
<dbReference type="InterPro" id="IPR020846">
    <property type="entry name" value="MFS_dom"/>
</dbReference>
<dbReference type="Pfam" id="PF00083">
    <property type="entry name" value="Sugar_tr"/>
    <property type="match status" value="1"/>
</dbReference>
<evidence type="ECO:0000259" key="9">
    <source>
        <dbReference type="PROSITE" id="PS50850"/>
    </source>
</evidence>
<keyword evidence="6 8" id="KW-0472">Membrane</keyword>
<dbReference type="InterPro" id="IPR050360">
    <property type="entry name" value="MFS_Sugar_Transporters"/>
</dbReference>
<dbReference type="NCBIfam" id="TIGR00879">
    <property type="entry name" value="SP"/>
    <property type="match status" value="1"/>
</dbReference>
<gene>
    <name evidence="10" type="ORF">AUEXF2481DRAFT_5150</name>
</gene>
<reference evidence="10 11" key="1">
    <citation type="journal article" date="2014" name="BMC Genomics">
        <title>Genome sequencing of four Aureobasidium pullulans varieties: biotechnological potential, stress tolerance, and description of new species.</title>
        <authorList>
            <person name="Gostin Ar C."/>
            <person name="Ohm R.A."/>
            <person name="Kogej T."/>
            <person name="Sonjak S."/>
            <person name="Turk M."/>
            <person name="Zajc J."/>
            <person name="Zalar P."/>
            <person name="Grube M."/>
            <person name="Sun H."/>
            <person name="Han J."/>
            <person name="Sharma A."/>
            <person name="Chiniquy J."/>
            <person name="Ngan C.Y."/>
            <person name="Lipzen A."/>
            <person name="Barry K."/>
            <person name="Grigoriev I.V."/>
            <person name="Gunde-Cimerman N."/>
        </authorList>
    </citation>
    <scope>NUCLEOTIDE SEQUENCE [LARGE SCALE GENOMIC DNA]</scope>
    <source>
        <strain evidence="10 11">EXF-2481</strain>
    </source>
</reference>
<evidence type="ECO:0000256" key="3">
    <source>
        <dbReference type="ARBA" id="ARBA00022448"/>
    </source>
</evidence>
<dbReference type="PANTHER" id="PTHR48022">
    <property type="entry name" value="PLASTIDIC GLUCOSE TRANSPORTER 4"/>
    <property type="match status" value="1"/>
</dbReference>
<sequence>MGGPSGVAAAGGSEIYKTLRNNVNPKWRQDPGLRRLNIGVATMFASAAANGYDGSLINGLLAIPRFNANLGDPSSNLLGLTLAGISLGGVPSFIPASYVSDYMGRRFTVFIGSFIMLAAAVIQCATSGVYAFLGTRIMLGVGLGFSQTAAPPLTTEIAHPKHRANVTNLFQATWYWGSILSASISLGTLFLQNSWSWRIPCLLQGLFPAIQCLGLLIVPESPRWLISKGRDQEALDILARYHANGDKDDELVQYEFQEICQAIEMEKQAAKSTGWSTFLATKGNRHRLLICVLVGFMIQWAGNGIVSYYLAPILKSVGITSSITQAGINLALQFYNAGLSFAGALAAERYGRRPLWLLSASGMLASFIVVTALSATFAEHGIKAAGGATVAFLFIFYGFYDIAFTPLSIAYPVEILPFNLRSKGLSANLTTVFAAGFFNQYVNPIALEAIQWKFYFVYIATLAAMIPTIYFVFPETKGRTLEEISLVFDGEVAQTFAFRQASFANEKISGDKEVTTNVETQTSGEAGLPPSSVPEPYDDELVPTKLQDTTRLADDHTAKFSLPSGLNVGYEEVLNVSQYHLGDRPQSSTWPFNISLALLEPYLDIYHYKLFPVWPVVNKEVLMMRLQTAEPDPTAYMLASGVCAATMLQLQLSVFGALGDALEPSVMLAEIEDLRRIYDYRESPTIDHLSTSFFMHVAYIHLDRRTTSTLLLREAITLAYMLDLHRPSHYDEIADADRQNHLRMFWLLFITERAHATQYDIPCIMTIDPGMPELDTESQPYVLSAFIMLCRMFRSFSDATARDGLTPDNLLSFNNQLLQIPTLTEHHNDLQKADLSVTQQWLRLMFWKLAINKVIMTVNTNDDIRSVFFPISLAKDLLSNISNMSIDTLEAHGPGMELKLFEVTNSVADMITLNPHQAISTFELGPQDILVHLAHIIGRFRGGNKTLLPLLQSRLSGIGLESSILPRITDVTYDSPDTNREKGSIESNEALADHNLHDHAQSFYGPEIAYDVASTSW</sequence>
<dbReference type="SUPFAM" id="SSF103473">
    <property type="entry name" value="MFS general substrate transporter"/>
    <property type="match status" value="1"/>
</dbReference>
<feature type="transmembrane region" description="Helical" evidence="8">
    <location>
        <begin position="77"/>
        <end position="98"/>
    </location>
</feature>
<feature type="transmembrane region" description="Helical" evidence="8">
    <location>
        <begin position="110"/>
        <end position="133"/>
    </location>
</feature>
<protein>
    <recommendedName>
        <fullName evidence="9">Major facilitator superfamily (MFS) profile domain-containing protein</fullName>
    </recommendedName>
</protein>
<keyword evidence="11" id="KW-1185">Reference proteome</keyword>
<dbReference type="InterPro" id="IPR005829">
    <property type="entry name" value="Sugar_transporter_CS"/>
</dbReference>
<comment type="subcellular location">
    <subcellularLocation>
        <location evidence="1">Membrane</location>
        <topology evidence="1">Multi-pass membrane protein</topology>
    </subcellularLocation>
</comment>
<evidence type="ECO:0000256" key="6">
    <source>
        <dbReference type="ARBA" id="ARBA00023136"/>
    </source>
</evidence>
<dbReference type="PROSITE" id="PS00216">
    <property type="entry name" value="SUGAR_TRANSPORT_1"/>
    <property type="match status" value="2"/>
</dbReference>
<dbReference type="InParanoid" id="A0A074YL85"/>
<dbReference type="OrthoDB" id="6133115at2759"/>
<evidence type="ECO:0000256" key="1">
    <source>
        <dbReference type="ARBA" id="ARBA00004141"/>
    </source>
</evidence>
<dbReference type="HOGENOM" id="CLU_296648_0_0_1"/>
<accession>A0A074YL85</accession>
<dbReference type="GeneID" id="25368741"/>
<dbReference type="GO" id="GO:0005351">
    <property type="term" value="F:carbohydrate:proton symporter activity"/>
    <property type="evidence" value="ECO:0007669"/>
    <property type="project" value="TreeGrafter"/>
</dbReference>
<dbReference type="OMA" id="FCAYIAN"/>
<keyword evidence="3" id="KW-0813">Transport</keyword>
<feature type="transmembrane region" description="Helical" evidence="8">
    <location>
        <begin position="330"/>
        <end position="348"/>
    </location>
</feature>
<evidence type="ECO:0000256" key="7">
    <source>
        <dbReference type="SAM" id="MobiDB-lite"/>
    </source>
</evidence>
<feature type="transmembrane region" description="Helical" evidence="8">
    <location>
        <begin position="390"/>
        <end position="413"/>
    </location>
</feature>
<dbReference type="GO" id="GO:0016020">
    <property type="term" value="C:membrane"/>
    <property type="evidence" value="ECO:0007669"/>
    <property type="project" value="UniProtKB-SubCell"/>
</dbReference>
<feature type="transmembrane region" description="Helical" evidence="8">
    <location>
        <begin position="454"/>
        <end position="473"/>
    </location>
</feature>
<dbReference type="RefSeq" id="XP_013343365.1">
    <property type="nucleotide sequence ID" value="XM_013487911.1"/>
</dbReference>
<keyword evidence="5 8" id="KW-1133">Transmembrane helix</keyword>
<dbReference type="Proteomes" id="UP000030641">
    <property type="component" value="Unassembled WGS sequence"/>
</dbReference>
<proteinExistence type="inferred from homology"/>
<feature type="region of interest" description="Disordered" evidence="7">
    <location>
        <begin position="512"/>
        <end position="537"/>
    </location>
</feature>
<dbReference type="CDD" id="cd12148">
    <property type="entry name" value="fungal_TF_MHR"/>
    <property type="match status" value="1"/>
</dbReference>
<dbReference type="Gene3D" id="1.20.1250.20">
    <property type="entry name" value="MFS general substrate transporter like domains"/>
    <property type="match status" value="1"/>
</dbReference>
<evidence type="ECO:0000256" key="4">
    <source>
        <dbReference type="ARBA" id="ARBA00022692"/>
    </source>
</evidence>
<dbReference type="InterPro" id="IPR003663">
    <property type="entry name" value="Sugar/inositol_transpt"/>
</dbReference>
<evidence type="ECO:0000313" key="11">
    <source>
        <dbReference type="Proteomes" id="UP000030641"/>
    </source>
</evidence>
<dbReference type="PROSITE" id="PS50850">
    <property type="entry name" value="MFS"/>
    <property type="match status" value="1"/>
</dbReference>
<feature type="compositionally biased region" description="Polar residues" evidence="7">
    <location>
        <begin position="515"/>
        <end position="524"/>
    </location>
</feature>
<keyword evidence="4 8" id="KW-0812">Transmembrane</keyword>
<dbReference type="InterPro" id="IPR036259">
    <property type="entry name" value="MFS_trans_sf"/>
</dbReference>
<evidence type="ECO:0000256" key="2">
    <source>
        <dbReference type="ARBA" id="ARBA00010992"/>
    </source>
</evidence>
<comment type="similarity">
    <text evidence="2">Belongs to the major facilitator superfamily. Sugar transporter (TC 2.A.1.1) family.</text>
</comment>
<name>A0A074YL85_AURSE</name>
<feature type="transmembrane region" description="Helical" evidence="8">
    <location>
        <begin position="288"/>
        <end position="310"/>
    </location>
</feature>
<dbReference type="PROSITE" id="PS00217">
    <property type="entry name" value="SUGAR_TRANSPORT_2"/>
    <property type="match status" value="1"/>
</dbReference>
<dbReference type="AlphaFoldDB" id="A0A074YL85"/>
<dbReference type="PANTHER" id="PTHR48022:SF64">
    <property type="entry name" value="MAJOR FACILITATOR SUPERFAMILY (MFS) PROFILE DOMAIN-CONTAINING PROTEIN"/>
    <property type="match status" value="1"/>
</dbReference>
<evidence type="ECO:0000313" key="10">
    <source>
        <dbReference type="EMBL" id="KEQ94882.1"/>
    </source>
</evidence>
<feature type="transmembrane region" description="Helical" evidence="8">
    <location>
        <begin position="355"/>
        <end position="378"/>
    </location>
</feature>
<feature type="transmembrane region" description="Helical" evidence="8">
    <location>
        <begin position="173"/>
        <end position="191"/>
    </location>
</feature>
<evidence type="ECO:0000256" key="5">
    <source>
        <dbReference type="ARBA" id="ARBA00022989"/>
    </source>
</evidence>
<organism evidence="10 11">
    <name type="scientific">Aureobasidium subglaciale (strain EXF-2481)</name>
    <name type="common">Aureobasidium pullulans var. subglaciale</name>
    <dbReference type="NCBI Taxonomy" id="1043005"/>
    <lineage>
        <taxon>Eukaryota</taxon>
        <taxon>Fungi</taxon>
        <taxon>Dikarya</taxon>
        <taxon>Ascomycota</taxon>
        <taxon>Pezizomycotina</taxon>
        <taxon>Dothideomycetes</taxon>
        <taxon>Dothideomycetidae</taxon>
        <taxon>Dothideales</taxon>
        <taxon>Saccotheciaceae</taxon>
        <taxon>Aureobasidium</taxon>
    </lineage>
</organism>
<dbReference type="FunFam" id="1.20.1250.20:FF:000117">
    <property type="entry name" value="MFS hexose transporter"/>
    <property type="match status" value="1"/>
</dbReference>
<dbReference type="InterPro" id="IPR005828">
    <property type="entry name" value="MFS_sugar_transport-like"/>
</dbReference>